<dbReference type="GO" id="GO:0032396">
    <property type="term" value="F:inhibitory MHC class I receptor activity"/>
    <property type="evidence" value="ECO:0007669"/>
    <property type="project" value="TreeGrafter"/>
</dbReference>
<evidence type="ECO:0000313" key="14">
    <source>
        <dbReference type="Proteomes" id="UP000001074"/>
    </source>
</evidence>
<evidence type="ECO:0000256" key="2">
    <source>
        <dbReference type="ARBA" id="ARBA00022475"/>
    </source>
</evidence>
<dbReference type="EMBL" id="AAPE02053594">
    <property type="status" value="NOT_ANNOTATED_CDS"/>
    <property type="molecule type" value="Genomic_DNA"/>
</dbReference>
<dbReference type="SMART" id="SM00409">
    <property type="entry name" value="IG"/>
    <property type="match status" value="6"/>
</dbReference>
<feature type="domain" description="Ig-like" evidence="12">
    <location>
        <begin position="27"/>
        <end position="118"/>
    </location>
</feature>
<dbReference type="STRING" id="59463.ENSMLUP00000011443"/>
<comment type="subcellular location">
    <subcellularLocation>
        <location evidence="1">Cell membrane</location>
        <topology evidence="1">Single-pass membrane protein</topology>
    </subcellularLocation>
</comment>
<dbReference type="AlphaFoldDB" id="L7N1N5"/>
<evidence type="ECO:0000256" key="5">
    <source>
        <dbReference type="ARBA" id="ARBA00022737"/>
    </source>
</evidence>
<dbReference type="Gene3D" id="2.60.40.10">
    <property type="entry name" value="Immunoglobulins"/>
    <property type="match status" value="6"/>
</dbReference>
<dbReference type="FunFam" id="2.60.40.10:FF:000049">
    <property type="entry name" value="Leukocyte immunoglobulin-like receptor subfamily B member 1"/>
    <property type="match status" value="6"/>
</dbReference>
<evidence type="ECO:0000256" key="6">
    <source>
        <dbReference type="ARBA" id="ARBA00022989"/>
    </source>
</evidence>
<keyword evidence="14" id="KW-1185">Reference proteome</keyword>
<dbReference type="SUPFAM" id="SSF48726">
    <property type="entry name" value="Immunoglobulin"/>
    <property type="match status" value="6"/>
</dbReference>
<keyword evidence="8" id="KW-1015">Disulfide bond</keyword>
<proteinExistence type="predicted"/>
<reference evidence="13" key="2">
    <citation type="submission" date="2025-08" db="UniProtKB">
        <authorList>
            <consortium name="Ensembl"/>
        </authorList>
    </citation>
    <scope>IDENTIFICATION</scope>
</reference>
<evidence type="ECO:0000256" key="8">
    <source>
        <dbReference type="ARBA" id="ARBA00023157"/>
    </source>
</evidence>
<dbReference type="PANTHER" id="PTHR11738:SF179">
    <property type="entry name" value="LEUKOCYTE IMMUNOGLOBULIN-LIKE RECEPTOR SUBFAMILY A MEMBER 5"/>
    <property type="match status" value="1"/>
</dbReference>
<dbReference type="InParanoid" id="L7N1N5"/>
<dbReference type="FunCoup" id="L7N1N5">
    <property type="interactions" value="266"/>
</dbReference>
<dbReference type="CDD" id="cd16843">
    <property type="entry name" value="IgC2_D1_D2_LILR_KIR_like"/>
    <property type="match status" value="1"/>
</dbReference>
<dbReference type="Pfam" id="PF13895">
    <property type="entry name" value="Ig_2"/>
    <property type="match status" value="2"/>
</dbReference>
<dbReference type="GO" id="GO:0002764">
    <property type="term" value="P:immune response-regulating signaling pathway"/>
    <property type="evidence" value="ECO:0007669"/>
    <property type="project" value="TreeGrafter"/>
</dbReference>
<dbReference type="PANTHER" id="PTHR11738">
    <property type="entry name" value="MHC CLASS I NK CELL RECEPTOR"/>
    <property type="match status" value="1"/>
</dbReference>
<dbReference type="InterPro" id="IPR050412">
    <property type="entry name" value="Ig-like_Receptors_ImmuneReg"/>
</dbReference>
<dbReference type="InterPro" id="IPR003599">
    <property type="entry name" value="Ig_sub"/>
</dbReference>
<feature type="domain" description="Ig-like" evidence="12">
    <location>
        <begin position="521"/>
        <end position="604"/>
    </location>
</feature>
<dbReference type="OMA" id="DPRDKAN"/>
<keyword evidence="3" id="KW-0812">Transmembrane</keyword>
<dbReference type="Ensembl" id="ENSMLUT00000012576.2">
    <property type="protein sequence ID" value="ENSMLUP00000011443.2"/>
    <property type="gene ID" value="ENSMLUG00000012573.2"/>
</dbReference>
<keyword evidence="4 11" id="KW-0732">Signal</keyword>
<evidence type="ECO:0000256" key="11">
    <source>
        <dbReference type="SAM" id="SignalP"/>
    </source>
</evidence>
<dbReference type="HOGENOM" id="CLU_021100_2_0_1"/>
<accession>L7N1N5</accession>
<feature type="chain" id="PRO_5003982373" description="Ig-like domain-containing protein" evidence="11">
    <location>
        <begin position="24"/>
        <end position="660"/>
    </location>
</feature>
<keyword evidence="6" id="KW-1133">Transmembrane helix</keyword>
<dbReference type="Pfam" id="PF00047">
    <property type="entry name" value="ig"/>
    <property type="match status" value="2"/>
</dbReference>
<evidence type="ECO:0000313" key="13">
    <source>
        <dbReference type="Ensembl" id="ENSMLUP00000011443.2"/>
    </source>
</evidence>
<reference evidence="13" key="3">
    <citation type="submission" date="2025-09" db="UniProtKB">
        <authorList>
            <consortium name="Ensembl"/>
        </authorList>
    </citation>
    <scope>IDENTIFICATION</scope>
</reference>
<evidence type="ECO:0000256" key="7">
    <source>
        <dbReference type="ARBA" id="ARBA00023136"/>
    </source>
</evidence>
<dbReference type="InterPro" id="IPR007110">
    <property type="entry name" value="Ig-like_dom"/>
</dbReference>
<keyword evidence="5" id="KW-0677">Repeat</keyword>
<reference evidence="13 14" key="1">
    <citation type="journal article" date="2011" name="Nature">
        <title>A high-resolution map of human evolutionary constraint using 29 mammals.</title>
        <authorList>
            <person name="Lindblad-Toh K."/>
            <person name="Garber M."/>
            <person name="Zuk O."/>
            <person name="Lin M.F."/>
            <person name="Parker B.J."/>
            <person name="Washietl S."/>
            <person name="Kheradpour P."/>
            <person name="Ernst J."/>
            <person name="Jordan G."/>
            <person name="Mauceli E."/>
            <person name="Ward L.D."/>
            <person name="Lowe C.B."/>
            <person name="Holloway A.K."/>
            <person name="Clamp M."/>
            <person name="Gnerre S."/>
            <person name="Alfoldi J."/>
            <person name="Beal K."/>
            <person name="Chang J."/>
            <person name="Clawson H."/>
            <person name="Cuff J."/>
            <person name="Di Palma F."/>
            <person name="Fitzgerald S."/>
            <person name="Flicek P."/>
            <person name="Guttman M."/>
            <person name="Hubisz M.J."/>
            <person name="Jaffe D.B."/>
            <person name="Jungreis I."/>
            <person name="Kent W.J."/>
            <person name="Kostka D."/>
            <person name="Lara M."/>
            <person name="Martins A.L."/>
            <person name="Massingham T."/>
            <person name="Moltke I."/>
            <person name="Raney B.J."/>
            <person name="Rasmussen M.D."/>
            <person name="Robinson J."/>
            <person name="Stark A."/>
            <person name="Vilella A.J."/>
            <person name="Wen J."/>
            <person name="Xie X."/>
            <person name="Zody M.C."/>
            <person name="Baldwin J."/>
            <person name="Bloom T."/>
            <person name="Chin C.W."/>
            <person name="Heiman D."/>
            <person name="Nicol R."/>
            <person name="Nusbaum C."/>
            <person name="Young S."/>
            <person name="Wilkinson J."/>
            <person name="Worley K.C."/>
            <person name="Kovar C.L."/>
            <person name="Muzny D.M."/>
            <person name="Gibbs R.A."/>
            <person name="Cree A."/>
            <person name="Dihn H.H."/>
            <person name="Fowler G."/>
            <person name="Jhangiani S."/>
            <person name="Joshi V."/>
            <person name="Lee S."/>
            <person name="Lewis L.R."/>
            <person name="Nazareth L.V."/>
            <person name="Okwuonu G."/>
            <person name="Santibanez J."/>
            <person name="Warren W.C."/>
            <person name="Mardis E.R."/>
            <person name="Weinstock G.M."/>
            <person name="Wilson R.K."/>
            <person name="Delehaunty K."/>
            <person name="Dooling D."/>
            <person name="Fronik C."/>
            <person name="Fulton L."/>
            <person name="Fulton B."/>
            <person name="Graves T."/>
            <person name="Minx P."/>
            <person name="Sodergren E."/>
            <person name="Birney E."/>
            <person name="Margulies E.H."/>
            <person name="Herrero J."/>
            <person name="Green E.D."/>
            <person name="Haussler D."/>
            <person name="Siepel A."/>
            <person name="Goldman N."/>
            <person name="Pollard K.S."/>
            <person name="Pedersen J.S."/>
            <person name="Lander E.S."/>
            <person name="Kellis M."/>
        </authorList>
    </citation>
    <scope>NUCLEOTIDE SEQUENCE [LARGE SCALE GENOMIC DNA]</scope>
</reference>
<dbReference type="InterPro" id="IPR036179">
    <property type="entry name" value="Ig-like_dom_sf"/>
</dbReference>
<organism evidence="13 14">
    <name type="scientific">Myotis lucifugus</name>
    <name type="common">Little brown bat</name>
    <dbReference type="NCBI Taxonomy" id="59463"/>
    <lineage>
        <taxon>Eukaryota</taxon>
        <taxon>Metazoa</taxon>
        <taxon>Chordata</taxon>
        <taxon>Craniata</taxon>
        <taxon>Vertebrata</taxon>
        <taxon>Euteleostomi</taxon>
        <taxon>Mammalia</taxon>
        <taxon>Eutheria</taxon>
        <taxon>Laurasiatheria</taxon>
        <taxon>Chiroptera</taxon>
        <taxon>Yangochiroptera</taxon>
        <taxon>Vespertilionidae</taxon>
        <taxon>Myotis</taxon>
    </lineage>
</organism>
<dbReference type="CDD" id="cd05751">
    <property type="entry name" value="IgC2_D1_LILR_KIR_like"/>
    <property type="match status" value="1"/>
</dbReference>
<name>L7N1N5_MYOLU</name>
<evidence type="ECO:0000256" key="1">
    <source>
        <dbReference type="ARBA" id="ARBA00004162"/>
    </source>
</evidence>
<dbReference type="InterPro" id="IPR013151">
    <property type="entry name" value="Immunoglobulin_dom"/>
</dbReference>
<sequence length="660" mass="71700">MASTLRALLCLGLSVGLRTPVQAGPLPKPTLWAEPGPVIPRGSPVTIWCQGTPGAEEYHLEKEGSRAPWKRQKPWEPGDKANFSITHMTEYDARTYRCYYHSPTGWSGPSDPLELVVTGFYSKPSLSALPSPVVTSGGNVTLQCGSRQGFHRFILTKEGDHRLSWTLDSQPQPSGQYQALFPVGPVTPIHRGTFRCYGCSRYSPQVWSHPSDPLELLVSGPLPKPTLWAEPGPVIPRGNPVTIWCEGTPGAEEYRLEKEGSPAPWNIQKPQDPRDKANFSITHMTEYDARTYHCSYHSPTGWSEPSDPLELVVTGFYSKPSLSALPSPVVPSGRNVTLQCGSGQGFGRFLLTKEGDHRLSWTLDLHIYPNGQSQALFPVGPVNHSHRWIFRCYGCSRNSPHVCSHPSDALELLVPGESGKPSLLTQQGPIVASGQSLTLQCRSDVGYDRFALSKEGGRDLPQSLVLQPQAGLSQAHFPLDITNGSHGGRYRCYGGYNLSSEWSAPSDPLDILVAGHLLDTPSLSVQPGPRVALGENVTLLCQSRSPRDMFLLSKEGAAGLPMRLTSKYRAQQSQAEFSMSPVTSAHGGTYRCYSSLSTSPYLLSLPSEPLELLVSGAADTISPSQNNSDPKSASHSQDYTVENSIRMAVAGLVLVALGVL</sequence>
<feature type="domain" description="Ig-like" evidence="12">
    <location>
        <begin position="124"/>
        <end position="196"/>
    </location>
</feature>
<keyword evidence="2" id="KW-1003">Cell membrane</keyword>
<dbReference type="Proteomes" id="UP000001074">
    <property type="component" value="Unassembled WGS sequence"/>
</dbReference>
<dbReference type="PROSITE" id="PS50835">
    <property type="entry name" value="IG_LIKE"/>
    <property type="match status" value="3"/>
</dbReference>
<dbReference type="GO" id="GO:0019221">
    <property type="term" value="P:cytokine-mediated signaling pathway"/>
    <property type="evidence" value="ECO:0007669"/>
    <property type="project" value="TreeGrafter"/>
</dbReference>
<dbReference type="InterPro" id="IPR013783">
    <property type="entry name" value="Ig-like_fold"/>
</dbReference>
<evidence type="ECO:0000256" key="4">
    <source>
        <dbReference type="ARBA" id="ARBA00022729"/>
    </source>
</evidence>
<keyword evidence="7" id="KW-0472">Membrane</keyword>
<keyword evidence="10" id="KW-0393">Immunoglobulin domain</keyword>
<feature type="signal peptide" evidence="11">
    <location>
        <begin position="1"/>
        <end position="23"/>
    </location>
</feature>
<dbReference type="GO" id="GO:0005886">
    <property type="term" value="C:plasma membrane"/>
    <property type="evidence" value="ECO:0007669"/>
    <property type="project" value="UniProtKB-SubCell"/>
</dbReference>
<evidence type="ECO:0000256" key="3">
    <source>
        <dbReference type="ARBA" id="ARBA00022692"/>
    </source>
</evidence>
<keyword evidence="9" id="KW-0325">Glycoprotein</keyword>
<dbReference type="GeneTree" id="ENSGT01100000263478"/>
<dbReference type="InterPro" id="IPR003598">
    <property type="entry name" value="Ig_sub2"/>
</dbReference>
<evidence type="ECO:0000256" key="9">
    <source>
        <dbReference type="ARBA" id="ARBA00023180"/>
    </source>
</evidence>
<dbReference type="eggNOG" id="ENOG502RYEX">
    <property type="taxonomic scope" value="Eukaryota"/>
</dbReference>
<evidence type="ECO:0000259" key="12">
    <source>
        <dbReference type="PROSITE" id="PS50835"/>
    </source>
</evidence>
<protein>
    <recommendedName>
        <fullName evidence="12">Ig-like domain-containing protein</fullName>
    </recommendedName>
</protein>
<evidence type="ECO:0000256" key="10">
    <source>
        <dbReference type="ARBA" id="ARBA00023319"/>
    </source>
</evidence>
<dbReference type="SMART" id="SM00408">
    <property type="entry name" value="IGc2"/>
    <property type="match status" value="5"/>
</dbReference>